<evidence type="ECO:0000313" key="4">
    <source>
        <dbReference type="Proteomes" id="UP001161017"/>
    </source>
</evidence>
<sequence length="298" mass="32411">MRIFPKKLWRSLVEATPVEKRSYPLERRKDKADEGKFITQIITQTETTTVSQYFTISETTTIISKLYYTVTSPIIVDHTTTMSAVQTTTVQPSSSSMARVAPELAPSDSSASTTSTIQGTGGGRPTTGSPTAVQTASPATAAPQSSPSISASTDHKLSTTVILGIVLGCLAFLAALIAGLLFARRMYRMYRQQRVMRKQIQTEGNEMPNIDGNGPADQGQAIRWQQMMGGQHTGGSQYQGYREPSTMGGQHTGMGAQRTGDSKAAEAREEETWQEYPPQPAPPAYSTNNPFYMSPRDV</sequence>
<accession>A0AA43TV46</accession>
<feature type="compositionally biased region" description="Low complexity" evidence="1">
    <location>
        <begin position="126"/>
        <end position="152"/>
    </location>
</feature>
<feature type="region of interest" description="Disordered" evidence="1">
    <location>
        <begin position="245"/>
        <end position="298"/>
    </location>
</feature>
<organism evidence="3 4">
    <name type="scientific">Ramalina farinacea</name>
    <dbReference type="NCBI Taxonomy" id="258253"/>
    <lineage>
        <taxon>Eukaryota</taxon>
        <taxon>Fungi</taxon>
        <taxon>Dikarya</taxon>
        <taxon>Ascomycota</taxon>
        <taxon>Pezizomycotina</taxon>
        <taxon>Lecanoromycetes</taxon>
        <taxon>OSLEUM clade</taxon>
        <taxon>Lecanoromycetidae</taxon>
        <taxon>Lecanorales</taxon>
        <taxon>Lecanorineae</taxon>
        <taxon>Ramalinaceae</taxon>
        <taxon>Ramalina</taxon>
    </lineage>
</organism>
<name>A0AA43TV46_9LECA</name>
<dbReference type="EMBL" id="JAPUFD010000008">
    <property type="protein sequence ID" value="MDI1488969.1"/>
    <property type="molecule type" value="Genomic_DNA"/>
</dbReference>
<keyword evidence="4" id="KW-1185">Reference proteome</keyword>
<comment type="caution">
    <text evidence="3">The sequence shown here is derived from an EMBL/GenBank/DDBJ whole genome shotgun (WGS) entry which is preliminary data.</text>
</comment>
<feature type="compositionally biased region" description="Low complexity" evidence="1">
    <location>
        <begin position="107"/>
        <end position="118"/>
    </location>
</feature>
<evidence type="ECO:0000313" key="3">
    <source>
        <dbReference type="EMBL" id="MDI1488969.1"/>
    </source>
</evidence>
<feature type="compositionally biased region" description="Basic and acidic residues" evidence="1">
    <location>
        <begin position="260"/>
        <end position="271"/>
    </location>
</feature>
<gene>
    <name evidence="3" type="ORF">OHK93_008246</name>
</gene>
<dbReference type="Proteomes" id="UP001161017">
    <property type="component" value="Unassembled WGS sequence"/>
</dbReference>
<dbReference type="AlphaFoldDB" id="A0AA43TV46"/>
<proteinExistence type="predicted"/>
<evidence type="ECO:0000256" key="1">
    <source>
        <dbReference type="SAM" id="MobiDB-lite"/>
    </source>
</evidence>
<reference evidence="3" key="1">
    <citation type="journal article" date="2023" name="Genome Biol. Evol.">
        <title>First Whole Genome Sequence and Flow Cytometry Genome Size Data for the Lichen-Forming Fungus Ramalina farinacea (Ascomycota).</title>
        <authorList>
            <person name="Llewellyn T."/>
            <person name="Mian S."/>
            <person name="Hill R."/>
            <person name="Leitch I.J."/>
            <person name="Gaya E."/>
        </authorList>
    </citation>
    <scope>NUCLEOTIDE SEQUENCE</scope>
    <source>
        <strain evidence="3">LIQ254RAFAR</strain>
    </source>
</reference>
<keyword evidence="2" id="KW-0472">Membrane</keyword>
<feature type="compositionally biased region" description="Low complexity" evidence="1">
    <location>
        <begin position="87"/>
        <end position="96"/>
    </location>
</feature>
<feature type="region of interest" description="Disordered" evidence="1">
    <location>
        <begin position="87"/>
        <end position="152"/>
    </location>
</feature>
<protein>
    <submittedName>
        <fullName evidence="3">Uncharacterized protein</fullName>
    </submittedName>
</protein>
<feature type="transmembrane region" description="Helical" evidence="2">
    <location>
        <begin position="161"/>
        <end position="183"/>
    </location>
</feature>
<keyword evidence="2" id="KW-1133">Transmembrane helix</keyword>
<evidence type="ECO:0000256" key="2">
    <source>
        <dbReference type="SAM" id="Phobius"/>
    </source>
</evidence>
<keyword evidence="2" id="KW-0812">Transmembrane</keyword>